<feature type="chain" id="PRO_5046501692" evidence="1">
    <location>
        <begin position="20"/>
        <end position="119"/>
    </location>
</feature>
<proteinExistence type="predicted"/>
<evidence type="ECO:0000313" key="3">
    <source>
        <dbReference type="Proteomes" id="UP001193680"/>
    </source>
</evidence>
<gene>
    <name evidence="2" type="ORF">H8792_011340</name>
</gene>
<dbReference type="RefSeq" id="WP_185979083.1">
    <property type="nucleotide sequence ID" value="NZ_JACBGI020000033.1"/>
</dbReference>
<evidence type="ECO:0000313" key="2">
    <source>
        <dbReference type="EMBL" id="MBF6058938.1"/>
    </source>
</evidence>
<keyword evidence="3" id="KW-1185">Reference proteome</keyword>
<reference evidence="2 3" key="1">
    <citation type="submission" date="2020-06" db="EMBL/GenBank/DDBJ databases">
        <authorList>
            <person name="Scott K."/>
        </authorList>
    </citation>
    <scope>NUCLEOTIDE SEQUENCE [LARGE SCALE GENOMIC DNA]</scope>
    <source>
        <strain evidence="2 3">HH1</strain>
    </source>
</reference>
<dbReference type="EMBL" id="JACBGI020000033">
    <property type="protein sequence ID" value="MBF6058938.1"/>
    <property type="molecule type" value="Genomic_DNA"/>
</dbReference>
<accession>A0ABS0BYR9</accession>
<evidence type="ECO:0000256" key="1">
    <source>
        <dbReference type="SAM" id="SignalP"/>
    </source>
</evidence>
<keyword evidence="1" id="KW-0732">Signal</keyword>
<organism evidence="2 3">
    <name type="scientific">Thiomicrorhabdus heinhorstiae</name>
    <dbReference type="NCBI Taxonomy" id="2748010"/>
    <lineage>
        <taxon>Bacteria</taxon>
        <taxon>Pseudomonadati</taxon>
        <taxon>Pseudomonadota</taxon>
        <taxon>Gammaproteobacteria</taxon>
        <taxon>Thiotrichales</taxon>
        <taxon>Piscirickettsiaceae</taxon>
        <taxon>Thiomicrorhabdus</taxon>
    </lineage>
</organism>
<reference evidence="2 3" key="2">
    <citation type="submission" date="2020-11" db="EMBL/GenBank/DDBJ databases">
        <title>Sulfur oxidizing isolate from Hospital Hole Sinkhole.</title>
        <authorList>
            <person name="Scott K.M."/>
        </authorList>
    </citation>
    <scope>NUCLEOTIDE SEQUENCE [LARGE SCALE GENOMIC DNA]</scope>
    <source>
        <strain evidence="2 3">HH1</strain>
    </source>
</reference>
<feature type="signal peptide" evidence="1">
    <location>
        <begin position="1"/>
        <end position="19"/>
    </location>
</feature>
<dbReference type="Proteomes" id="UP001193680">
    <property type="component" value="Unassembled WGS sequence"/>
</dbReference>
<comment type="caution">
    <text evidence="2">The sequence shown here is derived from an EMBL/GenBank/DDBJ whole genome shotgun (WGS) entry which is preliminary data.</text>
</comment>
<protein>
    <submittedName>
        <fullName evidence="2">Uncharacterized protein</fullName>
    </submittedName>
</protein>
<sequence>MKQLLFLIVFGLLSFSVKAEVVKVQGYVTDIWLFSKNYTTYDANDVGLANIHIDSPQLQPACGSGARRIAISTDHPLYSSVMSMALTAKSTHKKIEMWHLGKCTLRSTSWDFGLVRFLE</sequence>
<name>A0ABS0BYR9_9GAMM</name>